<gene>
    <name evidence="1" type="ORF">HELGO_WM33928</name>
</gene>
<dbReference type="Pfam" id="PF13374">
    <property type="entry name" value="TPR_10"/>
    <property type="match status" value="1"/>
</dbReference>
<evidence type="ECO:0008006" key="2">
    <source>
        <dbReference type="Google" id="ProtNLM"/>
    </source>
</evidence>
<dbReference type="EMBL" id="CACVAR010000101">
    <property type="protein sequence ID" value="CAA6802333.1"/>
    <property type="molecule type" value="Genomic_DNA"/>
</dbReference>
<dbReference type="InterPro" id="IPR019734">
    <property type="entry name" value="TPR_rpt"/>
</dbReference>
<proteinExistence type="predicted"/>
<protein>
    <recommendedName>
        <fullName evidence="2">Tetratricopeptide repeat protein</fullName>
    </recommendedName>
</protein>
<evidence type="ECO:0000313" key="1">
    <source>
        <dbReference type="EMBL" id="CAA6802333.1"/>
    </source>
</evidence>
<name>A0A6S6S3V6_9BACT</name>
<dbReference type="SMART" id="SM00028">
    <property type="entry name" value="TPR"/>
    <property type="match status" value="2"/>
</dbReference>
<dbReference type="InterPro" id="IPR011990">
    <property type="entry name" value="TPR-like_helical_dom_sf"/>
</dbReference>
<sequence length="148" mass="17188">MTTHQKAFTLNQQANDHATQMRYSKAIVQYKQALSLYVSLAKAEPLDYCLPIAHVFSNLAIIYLNLERPKRADEFHQNALRMHRVLCKTNPKKYALELANCLIDGVRYLKEHSLTLYEAEMALHKISNTKRTIELVRVIRKLHTPIVE</sequence>
<reference evidence="1" key="1">
    <citation type="submission" date="2020-01" db="EMBL/GenBank/DDBJ databases">
        <authorList>
            <person name="Meier V. D."/>
            <person name="Meier V D."/>
        </authorList>
    </citation>
    <scope>NUCLEOTIDE SEQUENCE</scope>
    <source>
        <strain evidence="1">HLG_WM_MAG_03</strain>
    </source>
</reference>
<dbReference type="SUPFAM" id="SSF48452">
    <property type="entry name" value="TPR-like"/>
    <property type="match status" value="1"/>
</dbReference>
<organism evidence="1">
    <name type="scientific">uncultured Sulfurovum sp</name>
    <dbReference type="NCBI Taxonomy" id="269237"/>
    <lineage>
        <taxon>Bacteria</taxon>
        <taxon>Pseudomonadati</taxon>
        <taxon>Campylobacterota</taxon>
        <taxon>Epsilonproteobacteria</taxon>
        <taxon>Campylobacterales</taxon>
        <taxon>Sulfurovaceae</taxon>
        <taxon>Sulfurovum</taxon>
        <taxon>environmental samples</taxon>
    </lineage>
</organism>
<dbReference type="Gene3D" id="1.25.40.10">
    <property type="entry name" value="Tetratricopeptide repeat domain"/>
    <property type="match status" value="1"/>
</dbReference>
<accession>A0A6S6S3V6</accession>
<dbReference type="AlphaFoldDB" id="A0A6S6S3V6"/>